<dbReference type="PANTHER" id="PTHR42718:SF9">
    <property type="entry name" value="MAJOR FACILITATOR SUPERFAMILY MULTIDRUG TRANSPORTER MFSC"/>
    <property type="match status" value="1"/>
</dbReference>
<feature type="transmembrane region" description="Helical" evidence="7">
    <location>
        <begin position="378"/>
        <end position="401"/>
    </location>
</feature>
<feature type="transmembrane region" description="Helical" evidence="7">
    <location>
        <begin position="456"/>
        <end position="475"/>
    </location>
</feature>
<sequence>MMESRMIDPIGHDPSINATGWTARLVLSTIFLAMVLEALSLGAIMLSIGLPSILAEIPTTQGGWLLTVYFLAGAVSAPLLGKAADLYGKRRTLLVTMLISTIGCIVCALAPNLVVLLIGRALQGVVMATLTLVPSLIRDIYPPRPAAFAASATVTGMGAFSVVAPFFIGWLLTTWGFRGMFWFDAAWTFSLCLMIRFVTPESPLRRDAKPDLLGGLLLAVGVVAVLMYVSLAASWGWLSPTGVLLGATGACLLVLFVLHTRRSTEPIVNLGLFKRRSLAFVAVGGATAYGLSATISQVVPLLAMTPREVGITYGLGLSPVVYATIETPRALATVAAGIVIGFLLAQGRNPRIFLSFGLIAWGIGALLLAFRNDTFSEILLGAIALGLGGGLVNSSVPNLVMRATPASDQGATAGAVQLVQTGVGATLPVIMFAILASHATITHEQVVYAETGFRNWLLIASGLSVLALLLGITFFREKGEDDPVEFSVNDDPKASGASVTDQHNYVLSESRDSSHTDVETPS</sequence>
<evidence type="ECO:0000259" key="8">
    <source>
        <dbReference type="PROSITE" id="PS50850"/>
    </source>
</evidence>
<feature type="transmembrane region" description="Helical" evidence="7">
    <location>
        <begin position="117"/>
        <end position="137"/>
    </location>
</feature>
<feature type="compositionally biased region" description="Polar residues" evidence="6">
    <location>
        <begin position="497"/>
        <end position="507"/>
    </location>
</feature>
<dbReference type="GO" id="GO:0005886">
    <property type="term" value="C:plasma membrane"/>
    <property type="evidence" value="ECO:0007669"/>
    <property type="project" value="UniProtKB-SubCell"/>
</dbReference>
<organism evidence="9 10">
    <name type="scientific">Rhodococcus ruber BKS 20-38</name>
    <dbReference type="NCBI Taxonomy" id="1278076"/>
    <lineage>
        <taxon>Bacteria</taxon>
        <taxon>Bacillati</taxon>
        <taxon>Actinomycetota</taxon>
        <taxon>Actinomycetes</taxon>
        <taxon>Mycobacteriales</taxon>
        <taxon>Nocardiaceae</taxon>
        <taxon>Rhodococcus</taxon>
    </lineage>
</organism>
<comment type="caution">
    <text evidence="9">The sequence shown here is derived from an EMBL/GenBank/DDBJ whole genome shotgun (WGS) entry which is preliminary data.</text>
</comment>
<feature type="transmembrane region" description="Helical" evidence="7">
    <location>
        <begin position="21"/>
        <end position="50"/>
    </location>
</feature>
<feature type="transmembrane region" description="Helical" evidence="7">
    <location>
        <begin position="320"/>
        <end position="345"/>
    </location>
</feature>
<evidence type="ECO:0000256" key="4">
    <source>
        <dbReference type="ARBA" id="ARBA00022989"/>
    </source>
</evidence>
<evidence type="ECO:0000256" key="6">
    <source>
        <dbReference type="SAM" id="MobiDB-lite"/>
    </source>
</evidence>
<evidence type="ECO:0000313" key="10">
    <source>
        <dbReference type="Proteomes" id="UP000011731"/>
    </source>
</evidence>
<gene>
    <name evidence="9" type="ORF">G352_00417</name>
</gene>
<feature type="transmembrane region" description="Helical" evidence="7">
    <location>
        <begin position="62"/>
        <end position="81"/>
    </location>
</feature>
<dbReference type="InterPro" id="IPR020846">
    <property type="entry name" value="MFS_dom"/>
</dbReference>
<accession>M3A4F4</accession>
<feature type="transmembrane region" description="Helical" evidence="7">
    <location>
        <begin position="93"/>
        <end position="111"/>
    </location>
</feature>
<dbReference type="InterPro" id="IPR011701">
    <property type="entry name" value="MFS"/>
</dbReference>
<dbReference type="PROSITE" id="PS50850">
    <property type="entry name" value="MFS"/>
    <property type="match status" value="1"/>
</dbReference>
<evidence type="ECO:0000256" key="2">
    <source>
        <dbReference type="ARBA" id="ARBA00022448"/>
    </source>
</evidence>
<feature type="transmembrane region" description="Helical" evidence="7">
    <location>
        <begin position="149"/>
        <end position="173"/>
    </location>
</feature>
<dbReference type="AlphaFoldDB" id="M3A4F4"/>
<feature type="transmembrane region" description="Helical" evidence="7">
    <location>
        <begin position="237"/>
        <end position="258"/>
    </location>
</feature>
<feature type="transmembrane region" description="Helical" evidence="7">
    <location>
        <begin position="278"/>
        <end position="300"/>
    </location>
</feature>
<feature type="transmembrane region" description="Helical" evidence="7">
    <location>
        <begin position="211"/>
        <end position="231"/>
    </location>
</feature>
<dbReference type="GO" id="GO:0022857">
    <property type="term" value="F:transmembrane transporter activity"/>
    <property type="evidence" value="ECO:0007669"/>
    <property type="project" value="InterPro"/>
</dbReference>
<feature type="domain" description="Major facilitator superfamily (MFS) profile" evidence="8">
    <location>
        <begin position="26"/>
        <end position="479"/>
    </location>
</feature>
<feature type="transmembrane region" description="Helical" evidence="7">
    <location>
        <begin position="352"/>
        <end position="372"/>
    </location>
</feature>
<dbReference type="SUPFAM" id="SSF103473">
    <property type="entry name" value="MFS general substrate transporter"/>
    <property type="match status" value="1"/>
</dbReference>
<evidence type="ECO:0000256" key="1">
    <source>
        <dbReference type="ARBA" id="ARBA00004651"/>
    </source>
</evidence>
<feature type="region of interest" description="Disordered" evidence="6">
    <location>
        <begin position="483"/>
        <end position="522"/>
    </location>
</feature>
<evidence type="ECO:0000256" key="5">
    <source>
        <dbReference type="ARBA" id="ARBA00023136"/>
    </source>
</evidence>
<dbReference type="PANTHER" id="PTHR42718">
    <property type="entry name" value="MAJOR FACILITATOR SUPERFAMILY MULTIDRUG TRANSPORTER MFSC"/>
    <property type="match status" value="1"/>
</dbReference>
<dbReference type="Proteomes" id="UP000011731">
    <property type="component" value="Unassembled WGS sequence"/>
</dbReference>
<evidence type="ECO:0000256" key="3">
    <source>
        <dbReference type="ARBA" id="ARBA00022692"/>
    </source>
</evidence>
<dbReference type="Pfam" id="PF07690">
    <property type="entry name" value="MFS_1"/>
    <property type="match status" value="1"/>
</dbReference>
<feature type="compositionally biased region" description="Basic and acidic residues" evidence="6">
    <location>
        <begin position="509"/>
        <end position="522"/>
    </location>
</feature>
<keyword evidence="4 7" id="KW-1133">Transmembrane helix</keyword>
<keyword evidence="2" id="KW-0813">Transport</keyword>
<keyword evidence="10" id="KW-1185">Reference proteome</keyword>
<dbReference type="PATRIC" id="fig|1278076.4.peg.87"/>
<proteinExistence type="predicted"/>
<reference evidence="9 10" key="1">
    <citation type="journal article" date="2013" name="Genome Announc.">
        <title>Draft Genome Sequence of Rhodococcus ruber Strain BKS 20-38.</title>
        <authorList>
            <person name="Bala M."/>
            <person name="Kumar S."/>
            <person name="Raghava G.P."/>
            <person name="Mayilraj S."/>
        </authorList>
    </citation>
    <scope>NUCLEOTIDE SEQUENCE [LARGE SCALE GENOMIC DNA]</scope>
    <source>
        <strain evidence="9 10">BKS 20-38</strain>
    </source>
</reference>
<comment type="subcellular location">
    <subcellularLocation>
        <location evidence="1">Cell membrane</location>
        <topology evidence="1">Multi-pass membrane protein</topology>
    </subcellularLocation>
</comment>
<feature type="transmembrane region" description="Helical" evidence="7">
    <location>
        <begin position="413"/>
        <end position="436"/>
    </location>
</feature>
<dbReference type="Gene3D" id="1.20.1250.20">
    <property type="entry name" value="MFS general substrate transporter like domains"/>
    <property type="match status" value="2"/>
</dbReference>
<evidence type="ECO:0000256" key="7">
    <source>
        <dbReference type="SAM" id="Phobius"/>
    </source>
</evidence>
<feature type="transmembrane region" description="Helical" evidence="7">
    <location>
        <begin position="179"/>
        <end position="199"/>
    </location>
</feature>
<keyword evidence="3 7" id="KW-0812">Transmembrane</keyword>
<dbReference type="InterPro" id="IPR036259">
    <property type="entry name" value="MFS_trans_sf"/>
</dbReference>
<keyword evidence="5 7" id="KW-0472">Membrane</keyword>
<protein>
    <submittedName>
        <fullName evidence="9">MFS transporter</fullName>
    </submittedName>
</protein>
<name>M3A4F4_9NOCA</name>
<dbReference type="EMBL" id="AOEX01000008">
    <property type="protein sequence ID" value="EME67364.1"/>
    <property type="molecule type" value="Genomic_DNA"/>
</dbReference>
<evidence type="ECO:0000313" key="9">
    <source>
        <dbReference type="EMBL" id="EME67364.1"/>
    </source>
</evidence>